<gene>
    <name evidence="1" type="ORF">SDC9_139494</name>
</gene>
<dbReference type="EMBL" id="VSSQ01039308">
    <property type="protein sequence ID" value="MPM92359.1"/>
    <property type="molecule type" value="Genomic_DNA"/>
</dbReference>
<proteinExistence type="predicted"/>
<comment type="caution">
    <text evidence="1">The sequence shown here is derived from an EMBL/GenBank/DDBJ whole genome shotgun (WGS) entry which is preliminary data.</text>
</comment>
<organism evidence="1">
    <name type="scientific">bioreactor metagenome</name>
    <dbReference type="NCBI Taxonomy" id="1076179"/>
    <lineage>
        <taxon>unclassified sequences</taxon>
        <taxon>metagenomes</taxon>
        <taxon>ecological metagenomes</taxon>
    </lineage>
</organism>
<dbReference type="AlphaFoldDB" id="A0A645DSV3"/>
<reference evidence="1" key="1">
    <citation type="submission" date="2019-08" db="EMBL/GenBank/DDBJ databases">
        <authorList>
            <person name="Kucharzyk K."/>
            <person name="Murdoch R.W."/>
            <person name="Higgins S."/>
            <person name="Loffler F."/>
        </authorList>
    </citation>
    <scope>NUCLEOTIDE SEQUENCE</scope>
</reference>
<accession>A0A645DSV3</accession>
<evidence type="ECO:0000313" key="1">
    <source>
        <dbReference type="EMBL" id="MPM92359.1"/>
    </source>
</evidence>
<name>A0A645DSV3_9ZZZZ</name>
<protein>
    <submittedName>
        <fullName evidence="1">Uncharacterized protein</fullName>
    </submittedName>
</protein>
<sequence length="56" mass="6371">MLAPDEYPVASHVGRDRFLQRLATGLEGIRERPQIDRIRENLVVDGKVGHPFERGC</sequence>